<organism evidence="2 3">
    <name type="scientific">Artemisia annua</name>
    <name type="common">Sweet wormwood</name>
    <dbReference type="NCBI Taxonomy" id="35608"/>
    <lineage>
        <taxon>Eukaryota</taxon>
        <taxon>Viridiplantae</taxon>
        <taxon>Streptophyta</taxon>
        <taxon>Embryophyta</taxon>
        <taxon>Tracheophyta</taxon>
        <taxon>Spermatophyta</taxon>
        <taxon>Magnoliopsida</taxon>
        <taxon>eudicotyledons</taxon>
        <taxon>Gunneridae</taxon>
        <taxon>Pentapetalae</taxon>
        <taxon>asterids</taxon>
        <taxon>campanulids</taxon>
        <taxon>Asterales</taxon>
        <taxon>Asteraceae</taxon>
        <taxon>Asteroideae</taxon>
        <taxon>Anthemideae</taxon>
        <taxon>Artemisiinae</taxon>
        <taxon>Artemisia</taxon>
    </lineage>
</organism>
<dbReference type="Gene3D" id="1.10.510.10">
    <property type="entry name" value="Transferase(Phosphotransferase) domain 1"/>
    <property type="match status" value="2"/>
</dbReference>
<dbReference type="AlphaFoldDB" id="A0A2U1P623"/>
<dbReference type="EMBL" id="PKPP01001616">
    <property type="protein sequence ID" value="PWA81223.1"/>
    <property type="molecule type" value="Genomic_DNA"/>
</dbReference>
<dbReference type="InterPro" id="IPR008271">
    <property type="entry name" value="Ser/Thr_kinase_AS"/>
</dbReference>
<dbReference type="InterPro" id="IPR045272">
    <property type="entry name" value="ANXUR1/2-like"/>
</dbReference>
<dbReference type="PROSITE" id="PS00108">
    <property type="entry name" value="PROTEIN_KINASE_ST"/>
    <property type="match status" value="1"/>
</dbReference>
<dbReference type="GO" id="GO:0004714">
    <property type="term" value="F:transmembrane receptor protein tyrosine kinase activity"/>
    <property type="evidence" value="ECO:0007669"/>
    <property type="project" value="InterPro"/>
</dbReference>
<keyword evidence="2" id="KW-0418">Kinase</keyword>
<comment type="caution">
    <text evidence="2">The sequence shown here is derived from an EMBL/GenBank/DDBJ whole genome shotgun (WGS) entry which is preliminary data.</text>
</comment>
<evidence type="ECO:0000259" key="1">
    <source>
        <dbReference type="PROSITE" id="PS50011"/>
    </source>
</evidence>
<protein>
    <submittedName>
        <fullName evidence="2">Protein kinase, ATP binding site-containing protein</fullName>
    </submittedName>
</protein>
<feature type="domain" description="Protein kinase" evidence="1">
    <location>
        <begin position="219"/>
        <end position="607"/>
    </location>
</feature>
<dbReference type="InterPro" id="IPR011009">
    <property type="entry name" value="Kinase-like_dom_sf"/>
</dbReference>
<dbReference type="Pfam" id="PF07714">
    <property type="entry name" value="PK_Tyr_Ser-Thr"/>
    <property type="match status" value="1"/>
</dbReference>
<dbReference type="InterPro" id="IPR000719">
    <property type="entry name" value="Prot_kinase_dom"/>
</dbReference>
<dbReference type="Gene3D" id="3.30.200.20">
    <property type="entry name" value="Phosphorylase Kinase, domain 1"/>
    <property type="match status" value="2"/>
</dbReference>
<evidence type="ECO:0000313" key="3">
    <source>
        <dbReference type="Proteomes" id="UP000245207"/>
    </source>
</evidence>
<dbReference type="PANTHER" id="PTHR27003">
    <property type="entry name" value="OS07G0166700 PROTEIN"/>
    <property type="match status" value="1"/>
</dbReference>
<dbReference type="SUPFAM" id="SSF56112">
    <property type="entry name" value="Protein kinase-like (PK-like)"/>
    <property type="match status" value="2"/>
</dbReference>
<dbReference type="InterPro" id="IPR001245">
    <property type="entry name" value="Ser-Thr/Tyr_kinase_cat_dom"/>
</dbReference>
<name>A0A2U1P623_ARTAN</name>
<gene>
    <name evidence="2" type="ORF">CTI12_AA188230</name>
</gene>
<dbReference type="GO" id="GO:0005886">
    <property type="term" value="C:plasma membrane"/>
    <property type="evidence" value="ECO:0007669"/>
    <property type="project" value="TreeGrafter"/>
</dbReference>
<keyword evidence="3" id="KW-1185">Reference proteome</keyword>
<dbReference type="PROSITE" id="PS50011">
    <property type="entry name" value="PROTEIN_KINASE_DOM"/>
    <property type="match status" value="1"/>
</dbReference>
<dbReference type="GO" id="GO:0005524">
    <property type="term" value="F:ATP binding"/>
    <property type="evidence" value="ECO:0007669"/>
    <property type="project" value="InterPro"/>
</dbReference>
<sequence length="691" mass="79438">MSSSVNLEDFRIPLEELKRATNNFRRCGIFDNYSIGELSERWQNRTAFVKRYNKKEYESQELEIVSRLHHEDINSFIGCCDEDDNYIYMAYEYFAYTEDLDRALGPNSTVVYSWAARLEICISVAKALNYLHLGLGEHGRVIHGDVNCEHVLLNSGHDDDLDMQFKVCGFRYSKSVPINQPHQPHYCPEELFEKSHIDPIYKETSLLNTEADVYSFGVLMFVILHGSGSSGTMNENIHQMMNLVRGCYHDGPYKLIDPILLGDLSHRSLQIFTALAYKCISYDIEERPRMDEIIKTIEKALDIYYDEGGAFSDAPDDLLIPLEEIRKATGAEDFDRRISSKPHYRGKLVFRCNEHEAFFKHWTFEENDERNINGQIELIASFDHKNINPFIGYCTTDDGIIIASEYALNGSLYLKLETQSEKSYLTWAERLKISLGAAEGLKYFHAGFGEYKVIHGDFKSKNILLYDDLEAKICGFGKSFRVPRSHPDTNVYEEAQGSKYYMDPVYRETRIPRVESNVYSFGVVLFEVLTGILACNHPVEDERISMINWVRRLYNDETDKLVDYRIRDEIDARSLHTFKQLAYKSISFNMKDRPSMNQVIKRLEEALYIQTHGAASTIARKDQKLEDFRIPLKDINLAIGEKGQETRIGEGGFGVVYKGLVDSLVTVFNSKKGCTITVILCDLVGSHSRLK</sequence>
<dbReference type="PANTHER" id="PTHR27003:SF359">
    <property type="entry name" value="SERINE_THREONINE-PROTEIN KINASE UNC-51-RELATED"/>
    <property type="match status" value="1"/>
</dbReference>
<dbReference type="GO" id="GO:0009506">
    <property type="term" value="C:plasmodesma"/>
    <property type="evidence" value="ECO:0007669"/>
    <property type="project" value="TreeGrafter"/>
</dbReference>
<proteinExistence type="predicted"/>
<reference evidence="2 3" key="1">
    <citation type="journal article" date="2018" name="Mol. Plant">
        <title>The genome of Artemisia annua provides insight into the evolution of Asteraceae family and artemisinin biosynthesis.</title>
        <authorList>
            <person name="Shen Q."/>
            <person name="Zhang L."/>
            <person name="Liao Z."/>
            <person name="Wang S."/>
            <person name="Yan T."/>
            <person name="Shi P."/>
            <person name="Liu M."/>
            <person name="Fu X."/>
            <person name="Pan Q."/>
            <person name="Wang Y."/>
            <person name="Lv Z."/>
            <person name="Lu X."/>
            <person name="Zhang F."/>
            <person name="Jiang W."/>
            <person name="Ma Y."/>
            <person name="Chen M."/>
            <person name="Hao X."/>
            <person name="Li L."/>
            <person name="Tang Y."/>
            <person name="Lv G."/>
            <person name="Zhou Y."/>
            <person name="Sun X."/>
            <person name="Brodelius P.E."/>
            <person name="Rose J.K.C."/>
            <person name="Tang K."/>
        </authorList>
    </citation>
    <scope>NUCLEOTIDE SEQUENCE [LARGE SCALE GENOMIC DNA]</scope>
    <source>
        <strain evidence="3">cv. Huhao1</strain>
        <tissue evidence="2">Leaf</tissue>
    </source>
</reference>
<dbReference type="Pfam" id="PF00069">
    <property type="entry name" value="Pkinase"/>
    <property type="match status" value="1"/>
</dbReference>
<dbReference type="Proteomes" id="UP000245207">
    <property type="component" value="Unassembled WGS sequence"/>
</dbReference>
<accession>A0A2U1P623</accession>
<evidence type="ECO:0000313" key="2">
    <source>
        <dbReference type="EMBL" id="PWA81223.1"/>
    </source>
</evidence>
<dbReference type="STRING" id="35608.A0A2U1P623"/>
<keyword evidence="2" id="KW-0808">Transferase</keyword>